<accession>A0ABD0JNK3</accession>
<dbReference type="InterPro" id="IPR016186">
    <property type="entry name" value="C-type_lectin-like/link_sf"/>
</dbReference>
<proteinExistence type="predicted"/>
<evidence type="ECO:0000259" key="3">
    <source>
        <dbReference type="PROSITE" id="PS50041"/>
    </source>
</evidence>
<dbReference type="PROSITE" id="PS50041">
    <property type="entry name" value="C_TYPE_LECTIN_2"/>
    <property type="match status" value="1"/>
</dbReference>
<comment type="caution">
    <text evidence="4">The sequence shown here is derived from an EMBL/GenBank/DDBJ whole genome shotgun (WGS) entry which is preliminary data.</text>
</comment>
<evidence type="ECO:0000256" key="1">
    <source>
        <dbReference type="ARBA" id="ARBA00023157"/>
    </source>
</evidence>
<dbReference type="AlphaFoldDB" id="A0ABD0JNK3"/>
<dbReference type="InterPro" id="IPR001304">
    <property type="entry name" value="C-type_lectin-like"/>
</dbReference>
<gene>
    <name evidence="4" type="ORF">BaRGS_00032123</name>
</gene>
<sequence length="269" mass="29949">MLSYATLVFFMACVLRVTAHCCDTHTEDLCALVSLAAKYCTCEGESPSTDTGNEGKSSSSNKIETRQCACGQSNAVRHKLSLTKLKAFPVAVAKLTPFYRKCWKISSERTSGPADGSLQSITSVFSGDSGYFHNLIYSSSFFKECPTGWESFGTSCYWLSEEGKTWDEAKTSCEELGATLAEIENSSENDFLKGLGRNRPIWLGGTDRVVEGQWMWAGSNTPFSFTDWNPGEPNNARSEQCLNLWRWQGVYGWNDFKCAFSIIFLCEKK</sequence>
<dbReference type="InterPro" id="IPR018378">
    <property type="entry name" value="C-type_lectin_CS"/>
</dbReference>
<dbReference type="Proteomes" id="UP001519460">
    <property type="component" value="Unassembled WGS sequence"/>
</dbReference>
<dbReference type="SUPFAM" id="SSF56436">
    <property type="entry name" value="C-type lectin-like"/>
    <property type="match status" value="1"/>
</dbReference>
<dbReference type="Pfam" id="PF00059">
    <property type="entry name" value="Lectin_C"/>
    <property type="match status" value="1"/>
</dbReference>
<feature type="chain" id="PRO_5044873809" description="C-type lectin domain-containing protein" evidence="2">
    <location>
        <begin position="20"/>
        <end position="269"/>
    </location>
</feature>
<keyword evidence="5" id="KW-1185">Reference proteome</keyword>
<feature type="signal peptide" evidence="2">
    <location>
        <begin position="1"/>
        <end position="19"/>
    </location>
</feature>
<name>A0ABD0JNK3_9CAEN</name>
<evidence type="ECO:0000256" key="2">
    <source>
        <dbReference type="SAM" id="SignalP"/>
    </source>
</evidence>
<reference evidence="4 5" key="1">
    <citation type="journal article" date="2023" name="Sci. Data">
        <title>Genome assembly of the Korean intertidal mud-creeper Batillaria attramentaria.</title>
        <authorList>
            <person name="Patra A.K."/>
            <person name="Ho P.T."/>
            <person name="Jun S."/>
            <person name="Lee S.J."/>
            <person name="Kim Y."/>
            <person name="Won Y.J."/>
        </authorList>
    </citation>
    <scope>NUCLEOTIDE SEQUENCE [LARGE SCALE GENOMIC DNA]</scope>
    <source>
        <strain evidence="4">Wonlab-2016</strain>
    </source>
</reference>
<keyword evidence="2" id="KW-0732">Signal</keyword>
<protein>
    <recommendedName>
        <fullName evidence="3">C-type lectin domain-containing protein</fullName>
    </recommendedName>
</protein>
<dbReference type="PANTHER" id="PTHR22803">
    <property type="entry name" value="MANNOSE, PHOSPHOLIPASE, LECTIN RECEPTOR RELATED"/>
    <property type="match status" value="1"/>
</dbReference>
<feature type="domain" description="C-type lectin" evidence="3">
    <location>
        <begin position="152"/>
        <end position="267"/>
    </location>
</feature>
<keyword evidence="1" id="KW-1015">Disulfide bond</keyword>
<dbReference type="EMBL" id="JACVVK020000370">
    <property type="protein sequence ID" value="KAK7476648.1"/>
    <property type="molecule type" value="Genomic_DNA"/>
</dbReference>
<dbReference type="Gene3D" id="3.10.100.10">
    <property type="entry name" value="Mannose-Binding Protein A, subunit A"/>
    <property type="match status" value="1"/>
</dbReference>
<dbReference type="InterPro" id="IPR050111">
    <property type="entry name" value="C-type_lectin/snaclec_domain"/>
</dbReference>
<organism evidence="4 5">
    <name type="scientific">Batillaria attramentaria</name>
    <dbReference type="NCBI Taxonomy" id="370345"/>
    <lineage>
        <taxon>Eukaryota</taxon>
        <taxon>Metazoa</taxon>
        <taxon>Spiralia</taxon>
        <taxon>Lophotrochozoa</taxon>
        <taxon>Mollusca</taxon>
        <taxon>Gastropoda</taxon>
        <taxon>Caenogastropoda</taxon>
        <taxon>Sorbeoconcha</taxon>
        <taxon>Cerithioidea</taxon>
        <taxon>Batillariidae</taxon>
        <taxon>Batillaria</taxon>
    </lineage>
</organism>
<dbReference type="SMART" id="SM00034">
    <property type="entry name" value="CLECT"/>
    <property type="match status" value="1"/>
</dbReference>
<evidence type="ECO:0000313" key="4">
    <source>
        <dbReference type="EMBL" id="KAK7476648.1"/>
    </source>
</evidence>
<dbReference type="PROSITE" id="PS00615">
    <property type="entry name" value="C_TYPE_LECTIN_1"/>
    <property type="match status" value="1"/>
</dbReference>
<evidence type="ECO:0000313" key="5">
    <source>
        <dbReference type="Proteomes" id="UP001519460"/>
    </source>
</evidence>
<dbReference type="InterPro" id="IPR016187">
    <property type="entry name" value="CTDL_fold"/>
</dbReference>